<reference evidence="2 3" key="1">
    <citation type="submission" date="2017-03" db="EMBL/GenBank/DDBJ databases">
        <title>Lifting the veil on microbial sulfur biogeochemistry in mining wastewaters.</title>
        <authorList>
            <person name="Kantor R.S."/>
            <person name="Colenbrander Nelson T."/>
            <person name="Marshall S."/>
            <person name="Bennett D."/>
            <person name="Apte S."/>
            <person name="Camacho D."/>
            <person name="Thomas B.C."/>
            <person name="Warren L.A."/>
            <person name="Banfield J.F."/>
        </authorList>
    </citation>
    <scope>NUCLEOTIDE SEQUENCE [LARGE SCALE GENOMIC DNA]</scope>
    <source>
        <strain evidence="2">32-69-9</strain>
    </source>
</reference>
<proteinExistence type="predicted"/>
<evidence type="ECO:0000313" key="3">
    <source>
        <dbReference type="Proteomes" id="UP000215595"/>
    </source>
</evidence>
<dbReference type="SUPFAM" id="SSF141371">
    <property type="entry name" value="PilZ domain-like"/>
    <property type="match status" value="1"/>
</dbReference>
<accession>A0A258FTP3</accession>
<sequence length="112" mass="11781">MSVFKSQPSDRRVTPRSPANARGVVLAPGIELSCVIADTSDGGLRLRLDRAIALPPRVTVVDVAAGLAIEAETAWRQGAETGLKRKGGASLRGLVPSRLLAAREAWLRAGGR</sequence>
<protein>
    <submittedName>
        <fullName evidence="2">Pilus assembly protein PilZ</fullName>
    </submittedName>
</protein>
<evidence type="ECO:0000259" key="1">
    <source>
        <dbReference type="Pfam" id="PF07238"/>
    </source>
</evidence>
<gene>
    <name evidence="2" type="ORF">B7Z01_02680</name>
</gene>
<dbReference type="GO" id="GO:0035438">
    <property type="term" value="F:cyclic-di-GMP binding"/>
    <property type="evidence" value="ECO:0007669"/>
    <property type="project" value="InterPro"/>
</dbReference>
<dbReference type="Pfam" id="PF07238">
    <property type="entry name" value="PilZ"/>
    <property type="match status" value="1"/>
</dbReference>
<feature type="domain" description="PilZ" evidence="1">
    <location>
        <begin position="10"/>
        <end position="82"/>
    </location>
</feature>
<organism evidence="2 3">
    <name type="scientific">Brevundimonas subvibrioides</name>
    <dbReference type="NCBI Taxonomy" id="74313"/>
    <lineage>
        <taxon>Bacteria</taxon>
        <taxon>Pseudomonadati</taxon>
        <taxon>Pseudomonadota</taxon>
        <taxon>Alphaproteobacteria</taxon>
        <taxon>Caulobacterales</taxon>
        <taxon>Caulobacteraceae</taxon>
        <taxon>Brevundimonas</taxon>
    </lineage>
</organism>
<dbReference type="EMBL" id="NCEB01000004">
    <property type="protein sequence ID" value="OYX35368.1"/>
    <property type="molecule type" value="Genomic_DNA"/>
</dbReference>
<dbReference type="Proteomes" id="UP000215595">
    <property type="component" value="Unassembled WGS sequence"/>
</dbReference>
<comment type="caution">
    <text evidence="2">The sequence shown here is derived from an EMBL/GenBank/DDBJ whole genome shotgun (WGS) entry which is preliminary data.</text>
</comment>
<dbReference type="InterPro" id="IPR009875">
    <property type="entry name" value="PilZ_domain"/>
</dbReference>
<dbReference type="AlphaFoldDB" id="A0A258FTP3"/>
<name>A0A258FTP3_9CAUL</name>
<evidence type="ECO:0000313" key="2">
    <source>
        <dbReference type="EMBL" id="OYX35368.1"/>
    </source>
</evidence>